<keyword evidence="10" id="KW-1185">Reference proteome</keyword>
<dbReference type="Proteomes" id="UP001254848">
    <property type="component" value="Unassembled WGS sequence"/>
</dbReference>
<evidence type="ECO:0000256" key="1">
    <source>
        <dbReference type="ARBA" id="ARBA00004651"/>
    </source>
</evidence>
<dbReference type="InterPro" id="IPR037185">
    <property type="entry name" value="EmrE-like"/>
</dbReference>
<keyword evidence="4 7" id="KW-0812">Transmembrane</keyword>
<dbReference type="PANTHER" id="PTHR42920:SF5">
    <property type="entry name" value="EAMA DOMAIN-CONTAINING PROTEIN"/>
    <property type="match status" value="1"/>
</dbReference>
<evidence type="ECO:0000256" key="3">
    <source>
        <dbReference type="ARBA" id="ARBA00022475"/>
    </source>
</evidence>
<feature type="transmembrane region" description="Helical" evidence="7">
    <location>
        <begin position="152"/>
        <end position="172"/>
    </location>
</feature>
<reference evidence="9 10" key="1">
    <citation type="submission" date="2023-07" db="EMBL/GenBank/DDBJ databases">
        <title>The novel representative of Negativicutes class, Anaeroselena agilis gen. nov. sp. nov.</title>
        <authorList>
            <person name="Prokofeva M.I."/>
            <person name="Elcheninov A.G."/>
            <person name="Klyukina A."/>
            <person name="Kublanov I.V."/>
            <person name="Frolov E.N."/>
            <person name="Podosokorskaya O.A."/>
        </authorList>
    </citation>
    <scope>NUCLEOTIDE SEQUENCE [LARGE SCALE GENOMIC DNA]</scope>
    <source>
        <strain evidence="9 10">4137-cl</strain>
    </source>
</reference>
<dbReference type="InterPro" id="IPR051258">
    <property type="entry name" value="Diverse_Substrate_Transporter"/>
</dbReference>
<feature type="transmembrane region" description="Helical" evidence="7">
    <location>
        <begin position="41"/>
        <end position="62"/>
    </location>
</feature>
<organism evidence="9 10">
    <name type="scientific">Anaeroselena agilis</name>
    <dbReference type="NCBI Taxonomy" id="3063788"/>
    <lineage>
        <taxon>Bacteria</taxon>
        <taxon>Bacillati</taxon>
        <taxon>Bacillota</taxon>
        <taxon>Negativicutes</taxon>
        <taxon>Acetonemataceae</taxon>
        <taxon>Anaeroselena</taxon>
    </lineage>
</organism>
<proteinExistence type="inferred from homology"/>
<keyword evidence="5 7" id="KW-1133">Transmembrane helix</keyword>
<dbReference type="SUPFAM" id="SSF103481">
    <property type="entry name" value="Multidrug resistance efflux transporter EmrE"/>
    <property type="match status" value="2"/>
</dbReference>
<feature type="transmembrane region" description="Helical" evidence="7">
    <location>
        <begin position="246"/>
        <end position="266"/>
    </location>
</feature>
<feature type="domain" description="EamA" evidence="8">
    <location>
        <begin position="154"/>
        <end position="285"/>
    </location>
</feature>
<keyword evidence="3" id="KW-1003">Cell membrane</keyword>
<feature type="transmembrane region" description="Helical" evidence="7">
    <location>
        <begin position="15"/>
        <end position="35"/>
    </location>
</feature>
<comment type="similarity">
    <text evidence="2">Belongs to the EamA transporter family.</text>
</comment>
<name>A0ABU3NVE1_9FIRM</name>
<feature type="transmembrane region" description="Helical" evidence="7">
    <location>
        <begin position="215"/>
        <end position="234"/>
    </location>
</feature>
<dbReference type="PANTHER" id="PTHR42920">
    <property type="entry name" value="OS03G0707200 PROTEIN-RELATED"/>
    <property type="match status" value="1"/>
</dbReference>
<comment type="caution">
    <text evidence="9">The sequence shown here is derived from an EMBL/GenBank/DDBJ whole genome shotgun (WGS) entry which is preliminary data.</text>
</comment>
<evidence type="ECO:0000313" key="9">
    <source>
        <dbReference type="EMBL" id="MDT8900791.1"/>
    </source>
</evidence>
<sequence>MPTTLTSTRTAWRRLSADLSLIAVAFVWGVTFVAVKSALAAIGVFTFLAIRFAIAFLFLALLFRRRLAAAGWPAVRASLVIGAFLFAGYAFQTAGLQYTTASSAGFITGLAVVLVPCLAAASRRLPGRPVVVGAGLSVAGLALLTLNNGLAVSYGDLLVFFCAISFALHIIATGRYAPRFDAKILATLQIGATALMSGLVAASSETMPALLTTDVLIALAVTAIPATALAFLVQTTAQQFTTPSRTAIIFALEPVFAALAGIVLLGETLSGQQILGCVLILAGTLASELLPDRDSA</sequence>
<gene>
    <name evidence="9" type="ORF">Q4T40_06015</name>
</gene>
<evidence type="ECO:0000256" key="6">
    <source>
        <dbReference type="ARBA" id="ARBA00023136"/>
    </source>
</evidence>
<feature type="transmembrane region" description="Helical" evidence="7">
    <location>
        <begin position="74"/>
        <end position="91"/>
    </location>
</feature>
<evidence type="ECO:0000256" key="7">
    <source>
        <dbReference type="SAM" id="Phobius"/>
    </source>
</evidence>
<dbReference type="InterPro" id="IPR000620">
    <property type="entry name" value="EamA_dom"/>
</dbReference>
<protein>
    <submittedName>
        <fullName evidence="9">DMT family transporter</fullName>
    </submittedName>
</protein>
<evidence type="ECO:0000256" key="2">
    <source>
        <dbReference type="ARBA" id="ARBA00007362"/>
    </source>
</evidence>
<dbReference type="Pfam" id="PF00892">
    <property type="entry name" value="EamA"/>
    <property type="match status" value="2"/>
</dbReference>
<evidence type="ECO:0000259" key="8">
    <source>
        <dbReference type="Pfam" id="PF00892"/>
    </source>
</evidence>
<feature type="transmembrane region" description="Helical" evidence="7">
    <location>
        <begin position="272"/>
        <end position="290"/>
    </location>
</feature>
<feature type="transmembrane region" description="Helical" evidence="7">
    <location>
        <begin position="103"/>
        <end position="122"/>
    </location>
</feature>
<evidence type="ECO:0000256" key="5">
    <source>
        <dbReference type="ARBA" id="ARBA00022989"/>
    </source>
</evidence>
<comment type="subcellular location">
    <subcellularLocation>
        <location evidence="1">Cell membrane</location>
        <topology evidence="1">Multi-pass membrane protein</topology>
    </subcellularLocation>
</comment>
<feature type="transmembrane region" description="Helical" evidence="7">
    <location>
        <begin position="184"/>
        <end position="203"/>
    </location>
</feature>
<evidence type="ECO:0000256" key="4">
    <source>
        <dbReference type="ARBA" id="ARBA00022692"/>
    </source>
</evidence>
<feature type="domain" description="EamA" evidence="8">
    <location>
        <begin position="16"/>
        <end position="145"/>
    </location>
</feature>
<evidence type="ECO:0000313" key="10">
    <source>
        <dbReference type="Proteomes" id="UP001254848"/>
    </source>
</evidence>
<dbReference type="RefSeq" id="WP_413779324.1">
    <property type="nucleotide sequence ID" value="NZ_JAUOZS010000001.1"/>
</dbReference>
<dbReference type="EMBL" id="JAUOZS010000001">
    <property type="protein sequence ID" value="MDT8900791.1"/>
    <property type="molecule type" value="Genomic_DNA"/>
</dbReference>
<accession>A0ABU3NVE1</accession>
<feature type="transmembrane region" description="Helical" evidence="7">
    <location>
        <begin position="129"/>
        <end position="146"/>
    </location>
</feature>
<keyword evidence="6 7" id="KW-0472">Membrane</keyword>